<dbReference type="PROSITE" id="PS51412">
    <property type="entry name" value="MACPF_2"/>
    <property type="match status" value="1"/>
</dbReference>
<gene>
    <name evidence="2" type="ORF">VNO77_00695</name>
</gene>
<dbReference type="SMART" id="SM00457">
    <property type="entry name" value="MACPF"/>
    <property type="match status" value="1"/>
</dbReference>
<proteinExistence type="predicted"/>
<dbReference type="EMBL" id="JAYMYQ010000001">
    <property type="protein sequence ID" value="KAK7358757.1"/>
    <property type="molecule type" value="Genomic_DNA"/>
</dbReference>
<dbReference type="AlphaFoldDB" id="A0AAN9R4A0"/>
<evidence type="ECO:0000313" key="2">
    <source>
        <dbReference type="EMBL" id="KAK7358757.1"/>
    </source>
</evidence>
<protein>
    <recommendedName>
        <fullName evidence="1">MACPF domain-containing protein</fullName>
    </recommendedName>
</protein>
<dbReference type="InterPro" id="IPR020864">
    <property type="entry name" value="MACPF"/>
</dbReference>
<name>A0AAN9R4A0_CANGL</name>
<dbReference type="GO" id="GO:2000031">
    <property type="term" value="P:regulation of salicylic acid mediated signaling pathway"/>
    <property type="evidence" value="ECO:0007669"/>
    <property type="project" value="InterPro"/>
</dbReference>
<reference evidence="2 3" key="1">
    <citation type="submission" date="2024-01" db="EMBL/GenBank/DDBJ databases">
        <title>The genomes of 5 underutilized Papilionoideae crops provide insights into root nodulation and disease resistanc.</title>
        <authorList>
            <person name="Jiang F."/>
        </authorList>
    </citation>
    <scope>NUCLEOTIDE SEQUENCE [LARGE SCALE GENOMIC DNA]</scope>
    <source>
        <strain evidence="2">LVBAO_FW01</strain>
        <tissue evidence="2">Leaves</tissue>
    </source>
</reference>
<dbReference type="Proteomes" id="UP001367508">
    <property type="component" value="Unassembled WGS sequence"/>
</dbReference>
<feature type="domain" description="MACPF" evidence="1">
    <location>
        <begin position="1"/>
        <end position="300"/>
    </location>
</feature>
<dbReference type="GO" id="GO:0009626">
    <property type="term" value="P:plant-type hypersensitive response"/>
    <property type="evidence" value="ECO:0007669"/>
    <property type="project" value="TreeGrafter"/>
</dbReference>
<dbReference type="GO" id="GO:0005886">
    <property type="term" value="C:plasma membrane"/>
    <property type="evidence" value="ECO:0007669"/>
    <property type="project" value="TreeGrafter"/>
</dbReference>
<organism evidence="2 3">
    <name type="scientific">Canavalia gladiata</name>
    <name type="common">Sword bean</name>
    <name type="synonym">Dolichos gladiatus</name>
    <dbReference type="NCBI Taxonomy" id="3824"/>
    <lineage>
        <taxon>Eukaryota</taxon>
        <taxon>Viridiplantae</taxon>
        <taxon>Streptophyta</taxon>
        <taxon>Embryophyta</taxon>
        <taxon>Tracheophyta</taxon>
        <taxon>Spermatophyta</taxon>
        <taxon>Magnoliopsida</taxon>
        <taxon>eudicotyledons</taxon>
        <taxon>Gunneridae</taxon>
        <taxon>Pentapetalae</taxon>
        <taxon>rosids</taxon>
        <taxon>fabids</taxon>
        <taxon>Fabales</taxon>
        <taxon>Fabaceae</taxon>
        <taxon>Papilionoideae</taxon>
        <taxon>50 kb inversion clade</taxon>
        <taxon>NPAAA clade</taxon>
        <taxon>indigoferoid/millettioid clade</taxon>
        <taxon>Phaseoleae</taxon>
        <taxon>Canavalia</taxon>
    </lineage>
</organism>
<sequence>METRDLRLQRAQQAIHSIGLGFDIHQDISFDNCKRGPRLIQINEEECRDLKIPTGISIPNVPNSIKCLGRESLRIQTQVYTVAQMSEHFNQEMRLAGNNPSGNFCASFGLSGYRATARSRVAYDGWFIRCYALELETLDKEPQDHVKEAVPSTWDPNALARFIERFGTHVIVGVSMGGKDVFYGRMEADEEFYNSGDQSGFLKFLKDKASLRFTDSPQLLCDHNQEIVVMYDRRGGRNEMMRHSEWLNTVDSEPDVISFFLLPLTNLLQGRGIRGIGFLTHAINLYIRYKPPIEVLYQFLDFQLPRQWAPLPDETSFGSRRMNRIETALRLSILGPMLFINTNPVEVGNRPVTGLRLQLEGRRSNRLAIHLQHLASLPKSLPLSDKESVHLSCDRSACNFHEKVNRRSPSYVCTSPVESDDGGSVVTGAQLLVERNCLRLRLRFSKVIGATLHKSPEWDHPSSSPIIDYYHQPMSRLWCCGLGHRINNKQDEPKPGEVTIRSSAGYIALPSPVNPRELGRFVNTAQIDRGPQNTPGYWLVSGAALFIHNGTIGLRVKYSLLNFLIE</sequence>
<comment type="caution">
    <text evidence="2">The sequence shown here is derived from an EMBL/GenBank/DDBJ whole genome shotgun (WGS) entry which is preliminary data.</text>
</comment>
<accession>A0AAN9R4A0</accession>
<dbReference type="PANTHER" id="PTHR33199:SF14">
    <property type="entry name" value="MAC_PERFORIN DOMAIN PROTEIN"/>
    <property type="match status" value="1"/>
</dbReference>
<evidence type="ECO:0000313" key="3">
    <source>
        <dbReference type="Proteomes" id="UP001367508"/>
    </source>
</evidence>
<dbReference type="InterPro" id="IPR044663">
    <property type="entry name" value="CAD1/NSL1-like"/>
</dbReference>
<keyword evidence="3" id="KW-1185">Reference proteome</keyword>
<dbReference type="Pfam" id="PF01823">
    <property type="entry name" value="MACPF"/>
    <property type="match status" value="1"/>
</dbReference>
<dbReference type="PANTHER" id="PTHR33199">
    <property type="entry name" value="MACPF DOMAIN-CONTAINING PROTEIN CAD1"/>
    <property type="match status" value="1"/>
</dbReference>
<evidence type="ECO:0000259" key="1">
    <source>
        <dbReference type="PROSITE" id="PS51412"/>
    </source>
</evidence>